<dbReference type="InParanoid" id="K0KW02"/>
<accession>K0KW02</accession>
<protein>
    <submittedName>
        <fullName evidence="2">Uncharacterized protein</fullName>
    </submittedName>
</protein>
<keyword evidence="3" id="KW-1185">Reference proteome</keyword>
<dbReference type="AlphaFoldDB" id="K0KW02"/>
<dbReference type="InterPro" id="IPR039156">
    <property type="entry name" value="PHAF1/BROMI"/>
</dbReference>
<reference evidence="2 3" key="1">
    <citation type="journal article" date="2012" name="Eukaryot. Cell">
        <title>Draft genome sequence of Wickerhamomyces ciferrii NRRL Y-1031 F-60-10.</title>
        <authorList>
            <person name="Schneider J."/>
            <person name="Andrea H."/>
            <person name="Blom J."/>
            <person name="Jaenicke S."/>
            <person name="Ruckert C."/>
            <person name="Schorsch C."/>
            <person name="Szczepanowski R."/>
            <person name="Farwick M."/>
            <person name="Goesmann A."/>
            <person name="Puhler A."/>
            <person name="Schaffer S."/>
            <person name="Tauch A."/>
            <person name="Kohler T."/>
            <person name="Brinkrolf K."/>
        </authorList>
    </citation>
    <scope>NUCLEOTIDE SEQUENCE [LARGE SCALE GENOMIC DNA]</scope>
    <source>
        <strain evidence="3">ATCC 14091 / BCRC 22168 / CBS 111 / JCM 3599 / NBRC 0793 / NRRL Y-1031 F-60-10</strain>
    </source>
</reference>
<dbReference type="Proteomes" id="UP000009328">
    <property type="component" value="Unassembled WGS sequence"/>
</dbReference>
<comment type="caution">
    <text evidence="2">The sequence shown here is derived from an EMBL/GenBank/DDBJ whole genome shotgun (WGS) entry which is preliminary data.</text>
</comment>
<evidence type="ECO:0000313" key="2">
    <source>
        <dbReference type="EMBL" id="CCH45298.1"/>
    </source>
</evidence>
<dbReference type="EMBL" id="CAIF01000188">
    <property type="protein sequence ID" value="CCH45298.1"/>
    <property type="molecule type" value="Genomic_DNA"/>
</dbReference>
<evidence type="ECO:0000256" key="1">
    <source>
        <dbReference type="ARBA" id="ARBA00024339"/>
    </source>
</evidence>
<sequence length="465" mass="54389">MLMSGCFDKIILCYYKEGKVHETFINIEQQDQLSTIELITIVMNHYKFSINLIPSIGFNDITLGSSLYDVLNQLTSQGYHLNLIFSSKNPINVPYIIFIKELSTRLIFNGSNQILQFIEFTSFQNLRLHYQNHKISSLGLKTIYNNSFGPTYPGEIDGSIYILSYPGISFRFKIPQTIKDQEQDQNKIFIKILDENIEFDTLVIHNEKNWNDVYEKIININQDGYELFDNKDIKPRINKPSSDISIDRIDINMPKGKILINFNDSTKPFEIEINKTYQQDILLKLGPPDDIFIKNDSRLKIHQTNQTSDSEVFHNYFKFGIDILYNISSKNGSRVKKFIIHNNLPNSLNFQKYKKCIWRMLGYPQQPQTTSEDNWDWIRDKNQFITSEMYFNEIPKNYKTNGSNLPIILNRFDLINNLDQSIEIIDDMDEKGDQGDNHGQSLIYAYKRCIWEIIDNAAINSVTLY</sequence>
<comment type="similarity">
    <text evidence="1">Belongs to the PHAF1 family.</text>
</comment>
<dbReference type="HOGENOM" id="CLU_559104_0_0_1"/>
<dbReference type="InterPro" id="IPR005373">
    <property type="entry name" value="PHAF1"/>
</dbReference>
<organism evidence="2 3">
    <name type="scientific">Wickerhamomyces ciferrii (strain ATCC 14091 / BCRC 22168 / CBS 111 / JCM 3599 / NBRC 0793 / NRRL Y-1031 F-60-10)</name>
    <name type="common">Yeast</name>
    <name type="synonym">Pichia ciferrii</name>
    <dbReference type="NCBI Taxonomy" id="1206466"/>
    <lineage>
        <taxon>Eukaryota</taxon>
        <taxon>Fungi</taxon>
        <taxon>Dikarya</taxon>
        <taxon>Ascomycota</taxon>
        <taxon>Saccharomycotina</taxon>
        <taxon>Saccharomycetes</taxon>
        <taxon>Phaffomycetales</taxon>
        <taxon>Wickerhamomycetaceae</taxon>
        <taxon>Wickerhamomyces</taxon>
    </lineage>
</organism>
<evidence type="ECO:0000313" key="3">
    <source>
        <dbReference type="Proteomes" id="UP000009328"/>
    </source>
</evidence>
<dbReference type="eggNOG" id="KOG2819">
    <property type="taxonomic scope" value="Eukaryota"/>
</dbReference>
<name>K0KW02_WICCF</name>
<proteinExistence type="inferred from homology"/>
<dbReference type="Pfam" id="PF03676">
    <property type="entry name" value="PHAF1"/>
    <property type="match status" value="1"/>
</dbReference>
<dbReference type="PANTHER" id="PTHR13465:SF2">
    <property type="entry name" value="PHAGOSOME ASSEMBLY FACTOR 1"/>
    <property type="match status" value="1"/>
</dbReference>
<gene>
    <name evidence="2" type="ORF">BN7_4880</name>
</gene>
<dbReference type="PANTHER" id="PTHR13465">
    <property type="entry name" value="UPF0183 PROTEIN"/>
    <property type="match status" value="1"/>
</dbReference>
<dbReference type="GO" id="GO:0043001">
    <property type="term" value="P:Golgi to plasma membrane protein transport"/>
    <property type="evidence" value="ECO:0007669"/>
    <property type="project" value="TreeGrafter"/>
</dbReference>
<dbReference type="GO" id="GO:0005802">
    <property type="term" value="C:trans-Golgi network"/>
    <property type="evidence" value="ECO:0007669"/>
    <property type="project" value="TreeGrafter"/>
</dbReference>